<dbReference type="NCBIfam" id="TIGR02521">
    <property type="entry name" value="type_IV_pilW"/>
    <property type="match status" value="1"/>
</dbReference>
<dbReference type="PANTHER" id="PTHR44395:SF1">
    <property type="entry name" value="PROTEIN O-MANNOSYL-TRANSFERASE TMTC3"/>
    <property type="match status" value="1"/>
</dbReference>
<dbReference type="InterPro" id="IPR013105">
    <property type="entry name" value="TPR_2"/>
</dbReference>
<dbReference type="PROSITE" id="PS50005">
    <property type="entry name" value="TPR"/>
    <property type="match status" value="2"/>
</dbReference>
<evidence type="ECO:0000256" key="1">
    <source>
        <dbReference type="ARBA" id="ARBA00022737"/>
    </source>
</evidence>
<keyword evidence="5" id="KW-1185">Reference proteome</keyword>
<dbReference type="OrthoDB" id="9814042at2"/>
<feature type="repeat" description="TPR" evidence="3">
    <location>
        <begin position="150"/>
        <end position="183"/>
    </location>
</feature>
<name>A0A1S6HTY9_9GAMM</name>
<feature type="repeat" description="TPR" evidence="3">
    <location>
        <begin position="46"/>
        <end position="79"/>
    </location>
</feature>
<dbReference type="EMBL" id="CP014782">
    <property type="protein sequence ID" value="AQS38954.1"/>
    <property type="molecule type" value="Genomic_DNA"/>
</dbReference>
<keyword evidence="1" id="KW-0677">Repeat</keyword>
<dbReference type="KEGG" id="spsw:Sps_03838"/>
<reference evidence="4 5" key="1">
    <citation type="submission" date="2016-03" db="EMBL/GenBank/DDBJ databases">
        <title>Complete genome sequence of Shewanella psychrophila WP2, a deep sea bacterium isolated from west Pacific sediment.</title>
        <authorList>
            <person name="Xu G."/>
            <person name="Jian H."/>
        </authorList>
    </citation>
    <scope>NUCLEOTIDE SEQUENCE [LARGE SCALE GENOMIC DNA]</scope>
    <source>
        <strain evidence="4 5">WP2</strain>
    </source>
</reference>
<dbReference type="SMART" id="SM00028">
    <property type="entry name" value="TPR"/>
    <property type="match status" value="4"/>
</dbReference>
<dbReference type="Gene3D" id="1.25.40.10">
    <property type="entry name" value="Tetratricopeptide repeat domain"/>
    <property type="match status" value="1"/>
</dbReference>
<evidence type="ECO:0000256" key="2">
    <source>
        <dbReference type="ARBA" id="ARBA00022803"/>
    </source>
</evidence>
<dbReference type="Proteomes" id="UP000189545">
    <property type="component" value="Chromosome"/>
</dbReference>
<dbReference type="InterPro" id="IPR011990">
    <property type="entry name" value="TPR-like_helical_dom_sf"/>
</dbReference>
<accession>A0A1S6HTY9</accession>
<proteinExistence type="predicted"/>
<sequence>MMQELLRLTPLLILSSSLLTGCVSERVYTGTDTPVAEMSFDSIAAAKQRAQLGLTYLQKGNSAQAKFNLNKALEYAPNIEAVNVSMAYFYQSVGELDMAETYYRKSINSIDATGDGMNNFGVFLCQQKKYVESEEVFLKAIKLPQYTRAAASYENLGICSRKAGNLDKAQKYFGMALKYDPRRQVSLIELTEIDVDTGDYLKARAQLVRYHRVVAESAESLTLGITIEQGLNNHDAARKFGILLLAKFPASLEAKQYRASMQ</sequence>
<dbReference type="InterPro" id="IPR013360">
    <property type="entry name" value="Pilus_4_PilW"/>
</dbReference>
<organism evidence="4 5">
    <name type="scientific">Shewanella psychrophila</name>
    <dbReference type="NCBI Taxonomy" id="225848"/>
    <lineage>
        <taxon>Bacteria</taxon>
        <taxon>Pseudomonadati</taxon>
        <taxon>Pseudomonadota</taxon>
        <taxon>Gammaproteobacteria</taxon>
        <taxon>Alteromonadales</taxon>
        <taxon>Shewanellaceae</taxon>
        <taxon>Shewanella</taxon>
    </lineage>
</organism>
<dbReference type="Pfam" id="PF13181">
    <property type="entry name" value="TPR_8"/>
    <property type="match status" value="2"/>
</dbReference>
<dbReference type="SUPFAM" id="SSF48452">
    <property type="entry name" value="TPR-like"/>
    <property type="match status" value="1"/>
</dbReference>
<dbReference type="STRING" id="225848.Sps_03838"/>
<dbReference type="Pfam" id="PF07719">
    <property type="entry name" value="TPR_2"/>
    <property type="match status" value="1"/>
</dbReference>
<evidence type="ECO:0000313" key="5">
    <source>
        <dbReference type="Proteomes" id="UP000189545"/>
    </source>
</evidence>
<dbReference type="PROSITE" id="PS51257">
    <property type="entry name" value="PROKAR_LIPOPROTEIN"/>
    <property type="match status" value="1"/>
</dbReference>
<dbReference type="PANTHER" id="PTHR44395">
    <property type="match status" value="1"/>
</dbReference>
<evidence type="ECO:0000256" key="3">
    <source>
        <dbReference type="PROSITE-ProRule" id="PRU00339"/>
    </source>
</evidence>
<dbReference type="RefSeq" id="WP_149027309.1">
    <property type="nucleotide sequence ID" value="NZ_CP014782.1"/>
</dbReference>
<gene>
    <name evidence="4" type="ORF">Sps_03838</name>
</gene>
<dbReference type="AlphaFoldDB" id="A0A1S6HTY9"/>
<keyword evidence="2 3" id="KW-0802">TPR repeat</keyword>
<evidence type="ECO:0000313" key="4">
    <source>
        <dbReference type="EMBL" id="AQS38954.1"/>
    </source>
</evidence>
<dbReference type="InterPro" id="IPR019734">
    <property type="entry name" value="TPR_rpt"/>
</dbReference>
<protein>
    <submittedName>
        <fullName evidence="4">Type IV pilus biogenesis/stability protein PilW</fullName>
    </submittedName>
</protein>